<dbReference type="AlphaFoldDB" id="F8IL33"/>
<dbReference type="HOGENOM" id="CLU_291129_0_0_9"/>
<name>F8IL33_ALIAT</name>
<dbReference type="Proteomes" id="UP000000292">
    <property type="component" value="Chromosome"/>
</dbReference>
<sequence length="1049" mass="110940">MRNVSDLPLKNRLDDRTVSMSLVVDEVRLPGEKGVFTLAFSFRGAIARSASAVVAAMAASQVQLHAQTAPAGAPQDLTGLGQVSVSIDGVPDPVFAAEEAKYPGDVTSFDTWRGFSHQGKRVITLALPKTADVVSVSVRALQDFPLGIYFPRYVEFQFESNGKWYSAGREASAYPLSTRNVMAQTFTWSSQTGVEASAVRIIVPVDVWVFLDGFDVKGFLNVNGAPASKLTPVASNPDKPLGPLLPTAPNAYGIRNMLLVETGANGSLGTWSDQDFVPMLAYVNDSGQITAPLFDTILFLPYGSVPTTQAGLSAYLQDLFSPGKQLSALNEAVGYVNQVLHRPGYKERVVLSLPYFAYGQTTFGTIGGSTVTFAGSPADPDALAARETAETWYLQQLLDDWNRAGFSHLQLVGLYWNEEQFRETMPGEAAYVAFASQLAAAHHLPLFWIPFYGAAGIPDWKSLGFSAAWIQPNFVEQGSQAYLARMVNAAQTAAQYGMGVEVELTGISQQDQALYDSSLAQLSAYGFGTNQASHAYYDGSKLLLTSAKSTGQARVAYDTTASFIAGWPFVAVHNAWFAAPLCAGALCLPWPVQAAAATALAKGQASFSSIRVSVGTSTLSVPTLLQGTQTDIALWDLMQVLNQIGFSASWSKGQFVISAPVSVPVNDAPGPAGKGGAEVVIDGQVVERVPTAIATPPGASSPEVFLPLSNAEEILARLGIQTTFNGNQLDLDTSAVPQPLPNNEVAVWNVLAAFASDLGLPSAPAGSSAYTDLSAASPAWGVVQAAIREGWYQPPTPTSSGAFQPITWGEAAQILWNALGISMQDAAYQPGGSPTAWASAIGLVPENWDPASNMTAQELDTLASNLHECLQGDVETAANTWRLWYPPADEYQATLQSGGGQPLFASTADAQAAISATYQFFNQLVVTQSGQHWFLTLPSVPSGYGFATLSALGGLSYQTKPGGAWISAPSVDTRDVSVPKQGRLTVTIPPDGLMITWNQMMPSLGGTVALGALDVSPGVSGPSVQRVNIASPNLPPPITSSVASLHVQQ</sequence>
<reference evidence="2" key="2">
    <citation type="submission" date="2011-06" db="EMBL/GenBank/DDBJ databases">
        <title>The complete genome sequence of Alicyclobacillus acidocaldarius sp. Tc-4-1.</title>
        <authorList>
            <person name="Chen Y."/>
            <person name="He Y."/>
            <person name="Dong Z."/>
            <person name="Hu S."/>
        </authorList>
    </citation>
    <scope>NUCLEOTIDE SEQUENCE [LARGE SCALE GENOMIC DNA]</scope>
    <source>
        <strain evidence="2">Tc-4-1</strain>
    </source>
</reference>
<dbReference type="EMBL" id="CP002902">
    <property type="protein sequence ID" value="AEJ42413.1"/>
    <property type="molecule type" value="Genomic_DNA"/>
</dbReference>
<protein>
    <recommendedName>
        <fullName evidence="3">DUF4855 domain-containing protein</fullName>
    </recommendedName>
</protein>
<dbReference type="PATRIC" id="fig|1048834.4.peg.416"/>
<organism evidence="1 2">
    <name type="scientific">Alicyclobacillus acidocaldarius (strain Tc-4-1)</name>
    <name type="common">Bacillus acidocaldarius</name>
    <dbReference type="NCBI Taxonomy" id="1048834"/>
    <lineage>
        <taxon>Bacteria</taxon>
        <taxon>Bacillati</taxon>
        <taxon>Bacillota</taxon>
        <taxon>Bacilli</taxon>
        <taxon>Bacillales</taxon>
        <taxon>Alicyclobacillaceae</taxon>
        <taxon>Alicyclobacillus</taxon>
    </lineage>
</organism>
<dbReference type="eggNOG" id="COG0584">
    <property type="taxonomic scope" value="Bacteria"/>
</dbReference>
<reference evidence="1 2" key="1">
    <citation type="journal article" date="2011" name="J. Bacteriol.">
        <title>Complete Genome Sequence of Alicyclobacillus acidocaldarius Strain Tc-4-1.</title>
        <authorList>
            <person name="Chen Y."/>
            <person name="He Y."/>
            <person name="Zhang B."/>
            <person name="Yang J."/>
            <person name="Li W."/>
            <person name="Dong Z."/>
            <person name="Hu S."/>
        </authorList>
    </citation>
    <scope>NUCLEOTIDE SEQUENCE [LARGE SCALE GENOMIC DNA]</scope>
    <source>
        <strain evidence="1 2">Tc-4-1</strain>
    </source>
</reference>
<dbReference type="Pfam" id="PF16147">
    <property type="entry name" value="DUF4855"/>
    <property type="match status" value="1"/>
</dbReference>
<evidence type="ECO:0000313" key="2">
    <source>
        <dbReference type="Proteomes" id="UP000000292"/>
    </source>
</evidence>
<dbReference type="InterPro" id="IPR032329">
    <property type="entry name" value="DUF4855"/>
</dbReference>
<evidence type="ECO:0000313" key="1">
    <source>
        <dbReference type="EMBL" id="AEJ42413.1"/>
    </source>
</evidence>
<dbReference type="STRING" id="1048834.TC41_0447"/>
<dbReference type="KEGG" id="aad:TC41_0447"/>
<proteinExistence type="predicted"/>
<evidence type="ECO:0008006" key="3">
    <source>
        <dbReference type="Google" id="ProtNLM"/>
    </source>
</evidence>
<accession>F8IL33</accession>
<gene>
    <name evidence="1" type="ordered locus">TC41_0447</name>
</gene>